<dbReference type="Pfam" id="PF00486">
    <property type="entry name" value="Trans_reg_C"/>
    <property type="match status" value="1"/>
</dbReference>
<keyword evidence="2 8" id="KW-0597">Phosphoprotein</keyword>
<evidence type="ECO:0000256" key="7">
    <source>
        <dbReference type="ARBA" id="ARBA00024867"/>
    </source>
</evidence>
<dbReference type="AlphaFoldDB" id="A0A921LP00"/>
<keyword evidence="6" id="KW-0804">Transcription</keyword>
<protein>
    <recommendedName>
        <fullName evidence="1">Stage 0 sporulation protein A homolog</fullName>
    </recommendedName>
</protein>
<evidence type="ECO:0000259" key="11">
    <source>
        <dbReference type="PROSITE" id="PS51755"/>
    </source>
</evidence>
<dbReference type="InterPro" id="IPR039420">
    <property type="entry name" value="WalR-like"/>
</dbReference>
<dbReference type="InterPro" id="IPR036388">
    <property type="entry name" value="WH-like_DNA-bd_sf"/>
</dbReference>
<dbReference type="SMART" id="SM00862">
    <property type="entry name" value="Trans_reg_C"/>
    <property type="match status" value="1"/>
</dbReference>
<name>A0A921LP00_9FIRM</name>
<feature type="DNA-binding region" description="OmpR/PhoB-type" evidence="9">
    <location>
        <begin position="127"/>
        <end position="226"/>
    </location>
</feature>
<evidence type="ECO:0000313" key="12">
    <source>
        <dbReference type="EMBL" id="HJG29246.1"/>
    </source>
</evidence>
<evidence type="ECO:0000256" key="3">
    <source>
        <dbReference type="ARBA" id="ARBA00023012"/>
    </source>
</evidence>
<keyword evidence="4" id="KW-0805">Transcription regulation</keyword>
<evidence type="ECO:0000256" key="1">
    <source>
        <dbReference type="ARBA" id="ARBA00018672"/>
    </source>
</evidence>
<dbReference type="FunFam" id="3.40.50.2300:FF:000001">
    <property type="entry name" value="DNA-binding response regulator PhoB"/>
    <property type="match status" value="1"/>
</dbReference>
<dbReference type="InterPro" id="IPR011006">
    <property type="entry name" value="CheY-like_superfamily"/>
</dbReference>
<comment type="function">
    <text evidence="7">May play the central regulatory role in sporulation. It may be an element of the effector pathway responsible for the activation of sporulation genes in response to nutritional stress. Spo0A may act in concert with spo0H (a sigma factor) to control the expression of some genes that are critical to the sporulation process.</text>
</comment>
<evidence type="ECO:0000256" key="8">
    <source>
        <dbReference type="PROSITE-ProRule" id="PRU00169"/>
    </source>
</evidence>
<evidence type="ECO:0000256" key="6">
    <source>
        <dbReference type="ARBA" id="ARBA00023163"/>
    </source>
</evidence>
<dbReference type="EMBL" id="DYVE01000295">
    <property type="protein sequence ID" value="HJG29246.1"/>
    <property type="molecule type" value="Genomic_DNA"/>
</dbReference>
<dbReference type="Gene3D" id="1.10.10.10">
    <property type="entry name" value="Winged helix-like DNA-binding domain superfamily/Winged helix DNA-binding domain"/>
    <property type="match status" value="1"/>
</dbReference>
<dbReference type="PANTHER" id="PTHR48111">
    <property type="entry name" value="REGULATOR OF RPOS"/>
    <property type="match status" value="1"/>
</dbReference>
<organism evidence="12 13">
    <name type="scientific">Subdoligranulum variabile</name>
    <dbReference type="NCBI Taxonomy" id="214851"/>
    <lineage>
        <taxon>Bacteria</taxon>
        <taxon>Bacillati</taxon>
        <taxon>Bacillota</taxon>
        <taxon>Clostridia</taxon>
        <taxon>Eubacteriales</taxon>
        <taxon>Oscillospiraceae</taxon>
        <taxon>Subdoligranulum</taxon>
    </lineage>
</organism>
<dbReference type="GO" id="GO:0000156">
    <property type="term" value="F:phosphorelay response regulator activity"/>
    <property type="evidence" value="ECO:0007669"/>
    <property type="project" value="TreeGrafter"/>
</dbReference>
<dbReference type="InterPro" id="IPR001789">
    <property type="entry name" value="Sig_transdc_resp-reg_receiver"/>
</dbReference>
<keyword evidence="5 9" id="KW-0238">DNA-binding</keyword>
<dbReference type="GO" id="GO:0006355">
    <property type="term" value="P:regulation of DNA-templated transcription"/>
    <property type="evidence" value="ECO:0007669"/>
    <property type="project" value="InterPro"/>
</dbReference>
<feature type="domain" description="Response regulatory" evidence="10">
    <location>
        <begin position="5"/>
        <end position="119"/>
    </location>
</feature>
<evidence type="ECO:0000313" key="13">
    <source>
        <dbReference type="Proteomes" id="UP000782880"/>
    </source>
</evidence>
<feature type="domain" description="OmpR/PhoB-type" evidence="11">
    <location>
        <begin position="127"/>
        <end position="226"/>
    </location>
</feature>
<evidence type="ECO:0000259" key="10">
    <source>
        <dbReference type="PROSITE" id="PS50110"/>
    </source>
</evidence>
<evidence type="ECO:0000256" key="5">
    <source>
        <dbReference type="ARBA" id="ARBA00023125"/>
    </source>
</evidence>
<dbReference type="Pfam" id="PF00072">
    <property type="entry name" value="Response_reg"/>
    <property type="match status" value="1"/>
</dbReference>
<dbReference type="SMART" id="SM00448">
    <property type="entry name" value="REC"/>
    <property type="match status" value="1"/>
</dbReference>
<evidence type="ECO:0000256" key="9">
    <source>
        <dbReference type="PROSITE-ProRule" id="PRU01091"/>
    </source>
</evidence>
<dbReference type="PANTHER" id="PTHR48111:SF1">
    <property type="entry name" value="TWO-COMPONENT RESPONSE REGULATOR ORR33"/>
    <property type="match status" value="1"/>
</dbReference>
<comment type="caution">
    <text evidence="12">The sequence shown here is derived from an EMBL/GenBank/DDBJ whole genome shotgun (WGS) entry which is preliminary data.</text>
</comment>
<gene>
    <name evidence="12" type="ORF">K8V20_11460</name>
</gene>
<evidence type="ECO:0000256" key="4">
    <source>
        <dbReference type="ARBA" id="ARBA00023015"/>
    </source>
</evidence>
<dbReference type="GO" id="GO:0005829">
    <property type="term" value="C:cytosol"/>
    <property type="evidence" value="ECO:0007669"/>
    <property type="project" value="TreeGrafter"/>
</dbReference>
<dbReference type="PROSITE" id="PS50110">
    <property type="entry name" value="RESPONSE_REGULATORY"/>
    <property type="match status" value="1"/>
</dbReference>
<reference evidence="12" key="1">
    <citation type="journal article" date="2021" name="PeerJ">
        <title>Extensive microbial diversity within the chicken gut microbiome revealed by metagenomics and culture.</title>
        <authorList>
            <person name="Gilroy R."/>
            <person name="Ravi A."/>
            <person name="Getino M."/>
            <person name="Pursley I."/>
            <person name="Horton D.L."/>
            <person name="Alikhan N.F."/>
            <person name="Baker D."/>
            <person name="Gharbi K."/>
            <person name="Hall N."/>
            <person name="Watson M."/>
            <person name="Adriaenssens E.M."/>
            <person name="Foster-Nyarko E."/>
            <person name="Jarju S."/>
            <person name="Secka A."/>
            <person name="Antonio M."/>
            <person name="Oren A."/>
            <person name="Chaudhuri R.R."/>
            <person name="La Ragione R."/>
            <person name="Hildebrand F."/>
            <person name="Pallen M.J."/>
        </authorList>
    </citation>
    <scope>NUCLEOTIDE SEQUENCE</scope>
    <source>
        <strain evidence="12">ChiBcec21-2208</strain>
    </source>
</reference>
<accession>A0A921LP00</accession>
<reference evidence="12" key="2">
    <citation type="submission" date="2021-09" db="EMBL/GenBank/DDBJ databases">
        <authorList>
            <person name="Gilroy R."/>
        </authorList>
    </citation>
    <scope>NUCLEOTIDE SEQUENCE</scope>
    <source>
        <strain evidence="12">ChiBcec21-2208</strain>
    </source>
</reference>
<sequence length="231" mass="26093">MTNHKILLVDDDRDVLEMLLSIFRRAGYTNLITAASGAEALRIWQREQPSMIVLDVMMPDMDGFSVLKEIRRTSRVPVLMLTARGEAEDRIEGLEIGADDYLAKPFLPKELLLRVGAILNRAYPKQNEMVELAGATVDMANAEVWKNGEKQTLTAKEMQLFEKLYQNAGRIVTTGILCETICGEFWQGYESTLSTHIRHLREKIEENPSKPVSLVTVKGLGYRLNLKEVSP</sequence>
<dbReference type="CDD" id="cd00383">
    <property type="entry name" value="trans_reg_C"/>
    <property type="match status" value="1"/>
</dbReference>
<dbReference type="Gene3D" id="6.10.250.690">
    <property type="match status" value="1"/>
</dbReference>
<proteinExistence type="predicted"/>
<dbReference type="InterPro" id="IPR001867">
    <property type="entry name" value="OmpR/PhoB-type_DNA-bd"/>
</dbReference>
<dbReference type="CDD" id="cd17574">
    <property type="entry name" value="REC_OmpR"/>
    <property type="match status" value="1"/>
</dbReference>
<dbReference type="GO" id="GO:0000976">
    <property type="term" value="F:transcription cis-regulatory region binding"/>
    <property type="evidence" value="ECO:0007669"/>
    <property type="project" value="TreeGrafter"/>
</dbReference>
<dbReference type="SUPFAM" id="SSF52172">
    <property type="entry name" value="CheY-like"/>
    <property type="match status" value="1"/>
</dbReference>
<dbReference type="Proteomes" id="UP000782880">
    <property type="component" value="Unassembled WGS sequence"/>
</dbReference>
<dbReference type="Gene3D" id="3.40.50.2300">
    <property type="match status" value="1"/>
</dbReference>
<feature type="modified residue" description="4-aspartylphosphate" evidence="8">
    <location>
        <position position="55"/>
    </location>
</feature>
<evidence type="ECO:0000256" key="2">
    <source>
        <dbReference type="ARBA" id="ARBA00022553"/>
    </source>
</evidence>
<dbReference type="GO" id="GO:0032993">
    <property type="term" value="C:protein-DNA complex"/>
    <property type="evidence" value="ECO:0007669"/>
    <property type="project" value="TreeGrafter"/>
</dbReference>
<dbReference type="PROSITE" id="PS51755">
    <property type="entry name" value="OMPR_PHOB"/>
    <property type="match status" value="1"/>
</dbReference>
<keyword evidence="3" id="KW-0902">Two-component regulatory system</keyword>